<protein>
    <submittedName>
        <fullName evidence="2">Minor capsid component</fullName>
    </submittedName>
</protein>
<proteinExistence type="predicted"/>
<sequence length="295" mass="34096">MVVKDNIHLTYKYKNRNQAFKQVENLQDKIINHVIDDVLFGNVGELKNIEKTTSKIINDTLVNERKRIHRIDDRFVNHAVKSNAEIFSGFFNNRLNNINSSLQLRIEEELRKNSIRNLSDSEIRKILSEKYADTGKARLKNIVKDSIHTNESNISFIQALNEGYSYKVWMNGRSKGKTRPWHRARIIASVPIDEYFDIYGSYPAELMYPGDLNGGAENVANCRCWLRYTNNRPSNLRRKGSSSRSNSKSTQNNSINTSNKKNIGSKVKERVSSTIARIQNKLKKEAKKCSFFKFI</sequence>
<feature type="region of interest" description="Disordered" evidence="1">
    <location>
        <begin position="235"/>
        <end position="270"/>
    </location>
</feature>
<dbReference type="EMBL" id="BK032636">
    <property type="protein sequence ID" value="DAF52395.1"/>
    <property type="molecule type" value="Genomic_DNA"/>
</dbReference>
<accession>A0A8S5SNM0</accession>
<reference evidence="2" key="1">
    <citation type="journal article" date="2021" name="Proc. Natl. Acad. Sci. U.S.A.">
        <title>A Catalog of Tens of Thousands of Viruses from Human Metagenomes Reveals Hidden Associations with Chronic Diseases.</title>
        <authorList>
            <person name="Tisza M.J."/>
            <person name="Buck C.B."/>
        </authorList>
    </citation>
    <scope>NUCLEOTIDE SEQUENCE</scope>
    <source>
        <strain evidence="2">CteZR38</strain>
    </source>
</reference>
<feature type="compositionally biased region" description="Low complexity" evidence="1">
    <location>
        <begin position="242"/>
        <end position="265"/>
    </location>
</feature>
<evidence type="ECO:0000313" key="2">
    <source>
        <dbReference type="EMBL" id="DAF52395.1"/>
    </source>
</evidence>
<organism evidence="2">
    <name type="scientific">Siphoviridae sp. cteZR38</name>
    <dbReference type="NCBI Taxonomy" id="2827906"/>
    <lineage>
        <taxon>Viruses</taxon>
        <taxon>Duplodnaviria</taxon>
        <taxon>Heunggongvirae</taxon>
        <taxon>Uroviricota</taxon>
        <taxon>Caudoviricetes</taxon>
    </lineage>
</organism>
<evidence type="ECO:0000256" key="1">
    <source>
        <dbReference type="SAM" id="MobiDB-lite"/>
    </source>
</evidence>
<name>A0A8S5SNM0_9CAUD</name>